<accession>W9NSI5</accession>
<name>W9NSI5_FUSOX</name>
<evidence type="ECO:0000313" key="2">
    <source>
        <dbReference type="EMBL" id="EXA33696.1"/>
    </source>
</evidence>
<gene>
    <name evidence="2" type="ORF">FOVG_14999</name>
</gene>
<evidence type="ECO:0000256" key="1">
    <source>
        <dbReference type="SAM" id="MobiDB-lite"/>
    </source>
</evidence>
<organism evidence="2">
    <name type="scientific">Fusarium oxysporum f. sp. pisi HDV247</name>
    <dbReference type="NCBI Taxonomy" id="1080344"/>
    <lineage>
        <taxon>Eukaryota</taxon>
        <taxon>Fungi</taxon>
        <taxon>Dikarya</taxon>
        <taxon>Ascomycota</taxon>
        <taxon>Pezizomycotina</taxon>
        <taxon>Sordariomycetes</taxon>
        <taxon>Hypocreomycetidae</taxon>
        <taxon>Hypocreales</taxon>
        <taxon>Nectriaceae</taxon>
        <taxon>Fusarium</taxon>
        <taxon>Fusarium oxysporum species complex</taxon>
    </lineage>
</organism>
<feature type="region of interest" description="Disordered" evidence="1">
    <location>
        <begin position="14"/>
        <end position="41"/>
    </location>
</feature>
<dbReference type="EMBL" id="JH650984">
    <property type="protein sequence ID" value="EXA33696.1"/>
    <property type="molecule type" value="Genomic_DNA"/>
</dbReference>
<reference evidence="2" key="1">
    <citation type="submission" date="2011-10" db="EMBL/GenBank/DDBJ databases">
        <title>The Genome Sequence of Fusarium oxysporum HDV247.</title>
        <authorList>
            <consortium name="The Broad Institute Genome Sequencing Platform"/>
            <person name="Ma L.-J."/>
            <person name="Gale L.R."/>
            <person name="Schwartz D.C."/>
            <person name="Zhou S."/>
            <person name="Corby-Kistler H."/>
            <person name="Young S.K."/>
            <person name="Zeng Q."/>
            <person name="Gargeya S."/>
            <person name="Fitzgerald M."/>
            <person name="Haas B."/>
            <person name="Abouelleil A."/>
            <person name="Alvarado L."/>
            <person name="Arachchi H.M."/>
            <person name="Berlin A."/>
            <person name="Brown A."/>
            <person name="Chapman S.B."/>
            <person name="Chen Z."/>
            <person name="Dunbar C."/>
            <person name="Freedman E."/>
            <person name="Gearin G."/>
            <person name="Goldberg J."/>
            <person name="Griggs A."/>
            <person name="Gujja S."/>
            <person name="Heiman D."/>
            <person name="Howarth C."/>
            <person name="Larson L."/>
            <person name="Lui A."/>
            <person name="MacDonald P.J.P."/>
            <person name="Montmayeur A."/>
            <person name="Murphy C."/>
            <person name="Neiman D."/>
            <person name="Pearson M."/>
            <person name="Priest M."/>
            <person name="Roberts A."/>
            <person name="Saif S."/>
            <person name="Shea T."/>
            <person name="Shenoy N."/>
            <person name="Sisk P."/>
            <person name="Stolte C."/>
            <person name="Sykes S."/>
            <person name="Wortman J."/>
            <person name="Nusbaum C."/>
            <person name="Birren B."/>
        </authorList>
    </citation>
    <scope>NUCLEOTIDE SEQUENCE [LARGE SCALE GENOMIC DNA]</scope>
    <source>
        <strain evidence="2">HDV247</strain>
    </source>
</reference>
<feature type="compositionally biased region" description="Basic residues" evidence="1">
    <location>
        <begin position="24"/>
        <end position="41"/>
    </location>
</feature>
<dbReference type="AlphaFoldDB" id="W9NSI5"/>
<dbReference type="HOGENOM" id="CLU_3279489_0_0_1"/>
<dbReference type="Proteomes" id="UP000030751">
    <property type="component" value="Unassembled WGS sequence"/>
</dbReference>
<protein>
    <submittedName>
        <fullName evidence="2">Uncharacterized protein</fullName>
    </submittedName>
</protein>
<proteinExistence type="predicted"/>
<sequence>MKIEENILYKKTIPSFGTEDGFKKRPSKRHSKERHSKTTGG</sequence>
<reference evidence="2" key="2">
    <citation type="submission" date="2012-05" db="EMBL/GenBank/DDBJ databases">
        <title>Annotation of the Genome Sequence of Fusarium oxysporum HDV247.</title>
        <authorList>
            <consortium name="The Broad Institute Genomics Platform"/>
            <person name="Ma L.-J."/>
            <person name="Corby-Kistler H."/>
            <person name="Broz K."/>
            <person name="Gale L.R."/>
            <person name="Jonkers W."/>
            <person name="O'Donnell K."/>
            <person name="Ploetz R."/>
            <person name="Steinberg C."/>
            <person name="Schwartz D.C."/>
            <person name="VanEtten H."/>
            <person name="Zhou S."/>
            <person name="Young S.K."/>
            <person name="Zeng Q."/>
            <person name="Gargeya S."/>
            <person name="Fitzgerald M."/>
            <person name="Abouelleil A."/>
            <person name="Alvarado L."/>
            <person name="Chapman S.B."/>
            <person name="Gainer-Dewar J."/>
            <person name="Goldberg J."/>
            <person name="Griggs A."/>
            <person name="Gujja S."/>
            <person name="Hansen M."/>
            <person name="Howarth C."/>
            <person name="Imamovic A."/>
            <person name="Ireland A."/>
            <person name="Larimer J."/>
            <person name="McCowan C."/>
            <person name="Murphy C."/>
            <person name="Pearson M."/>
            <person name="Poon T.W."/>
            <person name="Priest M."/>
            <person name="Roberts A."/>
            <person name="Saif S."/>
            <person name="Shea T."/>
            <person name="Sykes S."/>
            <person name="Wortman J."/>
            <person name="Nusbaum C."/>
            <person name="Birren B."/>
        </authorList>
    </citation>
    <scope>NUCLEOTIDE SEQUENCE</scope>
    <source>
        <strain evidence="2">HDV247</strain>
    </source>
</reference>